<name>A0A9P0CL18_9CUCU</name>
<dbReference type="GO" id="GO:0003723">
    <property type="term" value="F:RNA binding"/>
    <property type="evidence" value="ECO:0007669"/>
    <property type="project" value="UniProtKB-KW"/>
</dbReference>
<dbReference type="CDD" id="cd22391">
    <property type="entry name" value="KH-I_PNO1_rpt1"/>
    <property type="match status" value="1"/>
</dbReference>
<dbReference type="PANTHER" id="PTHR12826:SF13">
    <property type="entry name" value="RNA-BINDING PROTEIN PNO1"/>
    <property type="match status" value="1"/>
</dbReference>
<keyword evidence="8" id="KW-1185">Reference proteome</keyword>
<evidence type="ECO:0000259" key="6">
    <source>
        <dbReference type="SMART" id="SM00322"/>
    </source>
</evidence>
<evidence type="ECO:0000313" key="8">
    <source>
        <dbReference type="Proteomes" id="UP001153636"/>
    </source>
</evidence>
<comment type="subcellular location">
    <subcellularLocation>
        <location evidence="1">Nucleus</location>
        <location evidence="1">Nucleolus</location>
    </subcellularLocation>
</comment>
<dbReference type="FunFam" id="3.30.1370.10:FF:000009">
    <property type="entry name" value="RNA-binding protein PNO1"/>
    <property type="match status" value="1"/>
</dbReference>
<evidence type="ECO:0000256" key="3">
    <source>
        <dbReference type="ARBA" id="ARBA00022884"/>
    </source>
</evidence>
<dbReference type="PANTHER" id="PTHR12826">
    <property type="entry name" value="RIBONUCLEASE Y"/>
    <property type="match status" value="1"/>
</dbReference>
<evidence type="ECO:0000256" key="4">
    <source>
        <dbReference type="ARBA" id="ARBA00023242"/>
    </source>
</evidence>
<dbReference type="InterPro" id="IPR055212">
    <property type="entry name" value="KH-I_PNO1_first"/>
</dbReference>
<dbReference type="InterPro" id="IPR036612">
    <property type="entry name" value="KH_dom_type_1_sf"/>
</dbReference>
<dbReference type="InterPro" id="IPR055211">
    <property type="entry name" value="KH_PNO1_2nd"/>
</dbReference>
<organism evidence="7 8">
    <name type="scientific">Psylliodes chrysocephalus</name>
    <dbReference type="NCBI Taxonomy" id="3402493"/>
    <lineage>
        <taxon>Eukaryota</taxon>
        <taxon>Metazoa</taxon>
        <taxon>Ecdysozoa</taxon>
        <taxon>Arthropoda</taxon>
        <taxon>Hexapoda</taxon>
        <taxon>Insecta</taxon>
        <taxon>Pterygota</taxon>
        <taxon>Neoptera</taxon>
        <taxon>Endopterygota</taxon>
        <taxon>Coleoptera</taxon>
        <taxon>Polyphaga</taxon>
        <taxon>Cucujiformia</taxon>
        <taxon>Chrysomeloidea</taxon>
        <taxon>Chrysomelidae</taxon>
        <taxon>Galerucinae</taxon>
        <taxon>Alticini</taxon>
        <taxon>Psylliodes</taxon>
    </lineage>
</organism>
<dbReference type="Gene3D" id="3.30.1370.10">
    <property type="entry name" value="K Homology domain, type 1"/>
    <property type="match status" value="2"/>
</dbReference>
<accession>A0A9P0CL18</accession>
<dbReference type="EMBL" id="OV651828">
    <property type="protein sequence ID" value="CAH1104129.1"/>
    <property type="molecule type" value="Genomic_DNA"/>
</dbReference>
<evidence type="ECO:0000313" key="7">
    <source>
        <dbReference type="EMBL" id="CAH1104129.1"/>
    </source>
</evidence>
<dbReference type="SMART" id="SM00322">
    <property type="entry name" value="KH"/>
    <property type="match status" value="1"/>
</dbReference>
<dbReference type="SUPFAM" id="SSF54791">
    <property type="entry name" value="Eukaryotic type KH-domain (KH-domain type I)"/>
    <property type="match status" value="1"/>
</dbReference>
<evidence type="ECO:0000256" key="5">
    <source>
        <dbReference type="SAM" id="MobiDB-lite"/>
    </source>
</evidence>
<keyword evidence="3" id="KW-0694">RNA-binding</keyword>
<dbReference type="Proteomes" id="UP001153636">
    <property type="component" value="Chromosome 16"/>
</dbReference>
<evidence type="ECO:0000256" key="1">
    <source>
        <dbReference type="ARBA" id="ARBA00004604"/>
    </source>
</evidence>
<dbReference type="Pfam" id="PF22891">
    <property type="entry name" value="KH_PNO1_2nd"/>
    <property type="match status" value="1"/>
</dbReference>
<dbReference type="InterPro" id="IPR004087">
    <property type="entry name" value="KH_dom"/>
</dbReference>
<evidence type="ECO:0000256" key="2">
    <source>
        <dbReference type="ARBA" id="ARBA00007515"/>
    </source>
</evidence>
<dbReference type="FunFam" id="3.30.1370.10:FF:000048">
    <property type="entry name" value="RNA-binding protein PNO1 isoform X2"/>
    <property type="match status" value="1"/>
</dbReference>
<sequence length="238" mass="27205">MADVNIDMDNFEPKKAQKRVVTIEEDMDVEVHNGIEGTNKVRPPRRKKTRTQSFSETKDDMRKIPVPSHRYSPLKENWLKIFTPIVEHLQLQIRFNLKSRNVEIKTCKETKDIGNLQKASDFVKAFIYGFEVEDALALIRLDDLFVESFEIKDVKTLKGDHQSRAIGRLAGKGGRTKFTIENVTKTRIILADSKIHILGSFQNIALARRAICNLILGSPPSKVYGQLRNVASRVSERM</sequence>
<proteinExistence type="inferred from homology"/>
<feature type="domain" description="K Homology" evidence="6">
    <location>
        <begin position="143"/>
        <end position="216"/>
    </location>
</feature>
<dbReference type="AlphaFoldDB" id="A0A9P0CL18"/>
<protein>
    <recommendedName>
        <fullName evidence="6">K Homology domain-containing protein</fullName>
    </recommendedName>
</protein>
<feature type="region of interest" description="Disordered" evidence="5">
    <location>
        <begin position="32"/>
        <end position="59"/>
    </location>
</feature>
<comment type="similarity">
    <text evidence="2">Belongs to the PNO1 family.</text>
</comment>
<dbReference type="GO" id="GO:0005730">
    <property type="term" value="C:nucleolus"/>
    <property type="evidence" value="ECO:0007669"/>
    <property type="project" value="UniProtKB-SubCell"/>
</dbReference>
<gene>
    <name evidence="7" type="ORF">PSYICH_LOCUS5270</name>
</gene>
<reference evidence="7" key="1">
    <citation type="submission" date="2022-01" db="EMBL/GenBank/DDBJ databases">
        <authorList>
            <person name="King R."/>
        </authorList>
    </citation>
    <scope>NUCLEOTIDE SEQUENCE</scope>
</reference>
<dbReference type="CDD" id="cd22392">
    <property type="entry name" value="KH-I_PNO1_rpt2"/>
    <property type="match status" value="1"/>
</dbReference>
<keyword evidence="4" id="KW-0539">Nucleus</keyword>